<proteinExistence type="predicted"/>
<protein>
    <recommendedName>
        <fullName evidence="3">DUF1145 domain-containing protein</fullName>
    </recommendedName>
</protein>
<evidence type="ECO:0008006" key="3">
    <source>
        <dbReference type="Google" id="ProtNLM"/>
    </source>
</evidence>
<keyword evidence="1" id="KW-0812">Transmembrane</keyword>
<reference evidence="2" key="1">
    <citation type="submission" date="2018-05" db="EMBL/GenBank/DDBJ databases">
        <authorList>
            <person name="Lanie J.A."/>
            <person name="Ng W.-L."/>
            <person name="Kazmierczak K.M."/>
            <person name="Andrzejewski T.M."/>
            <person name="Davidsen T.M."/>
            <person name="Wayne K.J."/>
            <person name="Tettelin H."/>
            <person name="Glass J.I."/>
            <person name="Rusch D."/>
            <person name="Podicherti R."/>
            <person name="Tsui H.-C.T."/>
            <person name="Winkler M.E."/>
        </authorList>
    </citation>
    <scope>NUCLEOTIDE SEQUENCE</scope>
</reference>
<name>A0A381YKR5_9ZZZZ</name>
<dbReference type="AlphaFoldDB" id="A0A381YKR5"/>
<dbReference type="EMBL" id="UINC01018479">
    <property type="protein sequence ID" value="SVA77658.1"/>
    <property type="molecule type" value="Genomic_DNA"/>
</dbReference>
<evidence type="ECO:0000256" key="1">
    <source>
        <dbReference type="SAM" id="Phobius"/>
    </source>
</evidence>
<accession>A0A381YKR5</accession>
<keyword evidence="1" id="KW-0472">Membrane</keyword>
<gene>
    <name evidence="2" type="ORF">METZ01_LOCUS130512</name>
</gene>
<keyword evidence="1" id="KW-1133">Transmembrane helix</keyword>
<sequence>MVWLICVINFFLPISQLINYLFIFLIVAHLLECIIFYKKIIRSEGNKMKNFLLVMVFGYLHVQKLD</sequence>
<feature type="transmembrane region" description="Helical" evidence="1">
    <location>
        <begin position="17"/>
        <end position="37"/>
    </location>
</feature>
<organism evidence="2">
    <name type="scientific">marine metagenome</name>
    <dbReference type="NCBI Taxonomy" id="408172"/>
    <lineage>
        <taxon>unclassified sequences</taxon>
        <taxon>metagenomes</taxon>
        <taxon>ecological metagenomes</taxon>
    </lineage>
</organism>
<evidence type="ECO:0000313" key="2">
    <source>
        <dbReference type="EMBL" id="SVA77658.1"/>
    </source>
</evidence>